<dbReference type="CDD" id="cd00590">
    <property type="entry name" value="RRM_SF"/>
    <property type="match status" value="1"/>
</dbReference>
<dbReference type="InterPro" id="IPR000504">
    <property type="entry name" value="RRM_dom"/>
</dbReference>
<keyword evidence="4" id="KW-1185">Reference proteome</keyword>
<evidence type="ECO:0000313" key="3">
    <source>
        <dbReference type="EMBL" id="CUG94175.1"/>
    </source>
</evidence>
<dbReference type="VEuPathDB" id="TriTrypDB:BSAL_46870"/>
<proteinExistence type="predicted"/>
<dbReference type="AlphaFoldDB" id="A0A0S4JVA8"/>
<dbReference type="Proteomes" id="UP000051952">
    <property type="component" value="Unassembled WGS sequence"/>
</dbReference>
<evidence type="ECO:0000313" key="4">
    <source>
        <dbReference type="Proteomes" id="UP000051952"/>
    </source>
</evidence>
<evidence type="ECO:0000259" key="2">
    <source>
        <dbReference type="Pfam" id="PF00076"/>
    </source>
</evidence>
<feature type="domain" description="RRM" evidence="2">
    <location>
        <begin position="112"/>
        <end position="166"/>
    </location>
</feature>
<evidence type="ECO:0000256" key="1">
    <source>
        <dbReference type="SAM" id="MobiDB-lite"/>
    </source>
</evidence>
<organism evidence="3 4">
    <name type="scientific">Bodo saltans</name>
    <name type="common">Flagellated protozoan</name>
    <dbReference type="NCBI Taxonomy" id="75058"/>
    <lineage>
        <taxon>Eukaryota</taxon>
        <taxon>Discoba</taxon>
        <taxon>Euglenozoa</taxon>
        <taxon>Kinetoplastea</taxon>
        <taxon>Metakinetoplastina</taxon>
        <taxon>Eubodonida</taxon>
        <taxon>Bodonidae</taxon>
        <taxon>Bodo</taxon>
    </lineage>
</organism>
<feature type="region of interest" description="Disordered" evidence="1">
    <location>
        <begin position="1"/>
        <end position="23"/>
    </location>
</feature>
<accession>A0A0S4JVA8</accession>
<dbReference type="GO" id="GO:0003723">
    <property type="term" value="F:RNA binding"/>
    <property type="evidence" value="ECO:0007669"/>
    <property type="project" value="InterPro"/>
</dbReference>
<feature type="region of interest" description="Disordered" evidence="1">
    <location>
        <begin position="36"/>
        <end position="91"/>
    </location>
</feature>
<feature type="compositionally biased region" description="Basic and acidic residues" evidence="1">
    <location>
        <begin position="13"/>
        <end position="23"/>
    </location>
</feature>
<dbReference type="OrthoDB" id="271122at2759"/>
<dbReference type="OMA" id="HCFVEPG"/>
<dbReference type="EMBL" id="CYKH01002223">
    <property type="protein sequence ID" value="CUG94175.1"/>
    <property type="molecule type" value="Genomic_DNA"/>
</dbReference>
<dbReference type="InterPro" id="IPR035979">
    <property type="entry name" value="RBD_domain_sf"/>
</dbReference>
<name>A0A0S4JVA8_BODSA</name>
<protein>
    <submittedName>
        <fullName evidence="3">RNA-binding protein, putative</fullName>
    </submittedName>
</protein>
<sequence length="225" mass="25438">MVASSAEAVPLKNRRDFRKERESEMAAIWGSEVRGEARFPKRKGGANKNMTMAGTAGEAHMDTNDLLSDNDHEDEGSDNGEGGAKTRKDKKKLASKKALAKYRLHCFVEPGTAVNDIREVFEQYEPKVDLRTSQKGNLLNKVHYAVLTFRNKPMALHAVKKLEGTNQRDLLGVTSLKLSMCLTREQNKIARKKARRQTLKQVKANKMKEVEDEETFIKNFMASNR</sequence>
<dbReference type="SUPFAM" id="SSF54928">
    <property type="entry name" value="RNA-binding domain, RBD"/>
    <property type="match status" value="1"/>
</dbReference>
<gene>
    <name evidence="3" type="ORF">BSAL_46870</name>
</gene>
<reference evidence="4" key="1">
    <citation type="submission" date="2015-09" db="EMBL/GenBank/DDBJ databases">
        <authorList>
            <consortium name="Pathogen Informatics"/>
        </authorList>
    </citation>
    <scope>NUCLEOTIDE SEQUENCE [LARGE SCALE GENOMIC DNA]</scope>
    <source>
        <strain evidence="4">Lake Konstanz</strain>
    </source>
</reference>
<dbReference type="Pfam" id="PF00076">
    <property type="entry name" value="RRM_1"/>
    <property type="match status" value="1"/>
</dbReference>